<dbReference type="InterPro" id="IPR000594">
    <property type="entry name" value="ThiF_NAD_FAD-bd"/>
</dbReference>
<feature type="compositionally biased region" description="Low complexity" evidence="18">
    <location>
        <begin position="578"/>
        <end position="594"/>
    </location>
</feature>
<feature type="active site" description="Glycyl thioester intermediate" evidence="14 17">
    <location>
        <position position="178"/>
    </location>
</feature>
<reference evidence="22" key="1">
    <citation type="submission" date="2021-02" db="EMBL/GenBank/DDBJ databases">
        <title>First Annotated Genome of the Yellow-green Alga Tribonema minus.</title>
        <authorList>
            <person name="Mahan K.M."/>
        </authorList>
    </citation>
    <scope>NUCLEOTIDE SEQUENCE</scope>
    <source>
        <strain evidence="22">UTEX B ZZ1240</strain>
    </source>
</reference>
<dbReference type="PIRSF" id="PIRSF039133">
    <property type="entry name" value="SUMO_E1B"/>
    <property type="match status" value="1"/>
</dbReference>
<dbReference type="UniPathway" id="UPA00886"/>
<dbReference type="GO" id="GO:0005737">
    <property type="term" value="C:cytoplasm"/>
    <property type="evidence" value="ECO:0007669"/>
    <property type="project" value="TreeGrafter"/>
</dbReference>
<dbReference type="GO" id="GO:0005524">
    <property type="term" value="F:ATP binding"/>
    <property type="evidence" value="ECO:0007669"/>
    <property type="project" value="UniProtKB-UniRule"/>
</dbReference>
<feature type="domain" description="THIF-type NAD/FAD binding fold" evidence="19">
    <location>
        <begin position="10"/>
        <end position="400"/>
    </location>
</feature>
<evidence type="ECO:0000256" key="15">
    <source>
        <dbReference type="PIRSR" id="PIRSR039133-2"/>
    </source>
</evidence>
<comment type="subunit">
    <text evidence="13">Heterodimer.</text>
</comment>
<evidence type="ECO:0000259" key="20">
    <source>
        <dbReference type="Pfam" id="PF10585"/>
    </source>
</evidence>
<dbReference type="Pfam" id="PF00899">
    <property type="entry name" value="ThiF"/>
    <property type="match status" value="1"/>
</dbReference>
<feature type="binding site" evidence="15">
    <location>
        <begin position="122"/>
        <end position="127"/>
    </location>
    <ligand>
        <name>ATP</name>
        <dbReference type="ChEBI" id="CHEBI:30616"/>
    </ligand>
</feature>
<dbReference type="AlphaFoldDB" id="A0A835ZFD7"/>
<dbReference type="InterPro" id="IPR045886">
    <property type="entry name" value="ThiF/MoeB/HesA"/>
</dbReference>
<keyword evidence="10 13" id="KW-0862">Zinc</keyword>
<evidence type="ECO:0000256" key="14">
    <source>
        <dbReference type="PIRSR" id="PIRSR039133-1"/>
    </source>
</evidence>
<evidence type="ECO:0000256" key="4">
    <source>
        <dbReference type="ARBA" id="ARBA00005673"/>
    </source>
</evidence>
<evidence type="ECO:0000256" key="10">
    <source>
        <dbReference type="ARBA" id="ARBA00022833"/>
    </source>
</evidence>
<dbReference type="PANTHER" id="PTHR10953">
    <property type="entry name" value="UBIQUITIN-ACTIVATING ENZYME E1"/>
    <property type="match status" value="1"/>
</dbReference>
<comment type="pathway">
    <text evidence="3">Protein modification; protein ubiquitination.</text>
</comment>
<dbReference type="Proteomes" id="UP000664859">
    <property type="component" value="Unassembled WGS sequence"/>
</dbReference>
<dbReference type="GO" id="GO:0046872">
    <property type="term" value="F:metal ion binding"/>
    <property type="evidence" value="ECO:0007669"/>
    <property type="project" value="UniProtKB-KW"/>
</dbReference>
<evidence type="ECO:0000313" key="23">
    <source>
        <dbReference type="Proteomes" id="UP000664859"/>
    </source>
</evidence>
<evidence type="ECO:0000256" key="6">
    <source>
        <dbReference type="ARBA" id="ARBA00022679"/>
    </source>
</evidence>
<evidence type="ECO:0000256" key="12">
    <source>
        <dbReference type="ARBA" id="ARBA00023242"/>
    </source>
</evidence>
<dbReference type="GO" id="GO:0019948">
    <property type="term" value="F:SUMO activating enzyme activity"/>
    <property type="evidence" value="ECO:0007669"/>
    <property type="project" value="UniProtKB-UniRule"/>
</dbReference>
<feature type="compositionally biased region" description="Acidic residues" evidence="18">
    <location>
        <begin position="623"/>
        <end position="636"/>
    </location>
</feature>
<feature type="region of interest" description="Disordered" evidence="18">
    <location>
        <begin position="578"/>
        <end position="636"/>
    </location>
</feature>
<evidence type="ECO:0000256" key="7">
    <source>
        <dbReference type="ARBA" id="ARBA00022723"/>
    </source>
</evidence>
<keyword evidence="12" id="KW-0539">Nucleus</keyword>
<evidence type="ECO:0000256" key="11">
    <source>
        <dbReference type="ARBA" id="ARBA00022840"/>
    </source>
</evidence>
<evidence type="ECO:0000256" key="2">
    <source>
        <dbReference type="ARBA" id="ARBA00004718"/>
    </source>
</evidence>
<dbReference type="FunFam" id="3.50.50.80:FF:000002">
    <property type="entry name" value="SUMO-activating enzyme subunit 2"/>
    <property type="match status" value="1"/>
</dbReference>
<evidence type="ECO:0000256" key="1">
    <source>
        <dbReference type="ARBA" id="ARBA00004123"/>
    </source>
</evidence>
<dbReference type="Gene3D" id="3.40.50.720">
    <property type="entry name" value="NAD(P)-binding Rossmann-like Domain"/>
    <property type="match status" value="1"/>
</dbReference>
<feature type="binding site" evidence="15">
    <location>
        <position position="53"/>
    </location>
    <ligand>
        <name>ATP</name>
        <dbReference type="ChEBI" id="CHEBI:30616"/>
    </ligand>
</feature>
<proteinExistence type="inferred from homology"/>
<evidence type="ECO:0000256" key="17">
    <source>
        <dbReference type="PROSITE-ProRule" id="PRU10132"/>
    </source>
</evidence>
<dbReference type="Pfam" id="PF10585">
    <property type="entry name" value="UBA_E1_SCCH"/>
    <property type="match status" value="1"/>
</dbReference>
<dbReference type="Pfam" id="PF14732">
    <property type="entry name" value="UAE_UbL"/>
    <property type="match status" value="1"/>
</dbReference>
<feature type="binding site" evidence="15">
    <location>
        <begin position="29"/>
        <end position="34"/>
    </location>
    <ligand>
        <name>ATP</name>
        <dbReference type="ChEBI" id="CHEBI:30616"/>
    </ligand>
</feature>
<dbReference type="EMBL" id="JAFCMP010000023">
    <property type="protein sequence ID" value="KAG5191182.1"/>
    <property type="molecule type" value="Genomic_DNA"/>
</dbReference>
<dbReference type="SUPFAM" id="SSF69572">
    <property type="entry name" value="Activating enzymes of the ubiquitin-like proteins"/>
    <property type="match status" value="1"/>
</dbReference>
<protein>
    <recommendedName>
        <fullName evidence="13">SUMO-activating enzyme subunit</fullName>
    </recommendedName>
</protein>
<feature type="binding site" evidence="16">
    <location>
        <position position="433"/>
    </location>
    <ligand>
        <name>Zn(2+)</name>
        <dbReference type="ChEBI" id="CHEBI:29105"/>
    </ligand>
</feature>
<dbReference type="Gene3D" id="3.10.290.20">
    <property type="entry name" value="Ubiquitin-like 2 activating enzyme e1b. Chain: B, domain 3"/>
    <property type="match status" value="1"/>
</dbReference>
<evidence type="ECO:0000256" key="18">
    <source>
        <dbReference type="SAM" id="MobiDB-lite"/>
    </source>
</evidence>
<feature type="compositionally biased region" description="Low complexity" evidence="18">
    <location>
        <begin position="611"/>
        <end position="622"/>
    </location>
</feature>
<evidence type="ECO:0000259" key="19">
    <source>
        <dbReference type="Pfam" id="PF00899"/>
    </source>
</evidence>
<comment type="similarity">
    <text evidence="4 13">Belongs to the ubiquitin-activating E1 family.</text>
</comment>
<evidence type="ECO:0000256" key="9">
    <source>
        <dbReference type="ARBA" id="ARBA00022786"/>
    </source>
</evidence>
<dbReference type="InterPro" id="IPR030661">
    <property type="entry name" value="Uba2"/>
</dbReference>
<dbReference type="GO" id="GO:0016740">
    <property type="term" value="F:transferase activity"/>
    <property type="evidence" value="ECO:0007669"/>
    <property type="project" value="UniProtKB-KW"/>
</dbReference>
<dbReference type="GO" id="GO:0016567">
    <property type="term" value="P:protein ubiquitination"/>
    <property type="evidence" value="ECO:0007669"/>
    <property type="project" value="UniProtKB-UniPathway"/>
</dbReference>
<comment type="subcellular location">
    <subcellularLocation>
        <location evidence="1">Nucleus</location>
    </subcellularLocation>
</comment>
<dbReference type="GO" id="GO:0016925">
    <property type="term" value="P:protein sumoylation"/>
    <property type="evidence" value="ECO:0007669"/>
    <property type="project" value="UniProtKB-UniRule"/>
</dbReference>
<evidence type="ECO:0000256" key="3">
    <source>
        <dbReference type="ARBA" id="ARBA00004906"/>
    </source>
</evidence>
<dbReference type="InterPro" id="IPR042063">
    <property type="entry name" value="Ubi_acti_E1_SCCH"/>
</dbReference>
<dbReference type="GO" id="GO:0031510">
    <property type="term" value="C:SUMO activating enzyme complex"/>
    <property type="evidence" value="ECO:0007669"/>
    <property type="project" value="UniProtKB-UniRule"/>
</dbReference>
<keyword evidence="7 13" id="KW-0479">Metal-binding</keyword>
<name>A0A835ZFD7_9STRA</name>
<evidence type="ECO:0000313" key="22">
    <source>
        <dbReference type="EMBL" id="KAG5191182.1"/>
    </source>
</evidence>
<evidence type="ECO:0000259" key="21">
    <source>
        <dbReference type="Pfam" id="PF14732"/>
    </source>
</evidence>
<sequence>MADRYAHLRASLGDELLAKVQAAKLLVVGAGGIGCELLKNLVLTGFLNIHVVDLDIIDVSNLNRQFLFRQEHVGMSKSQVAAAAVKVFNPDATIVAHHGNVKSPEFGLNFVAQFDLVLNALDNVDARRHVNRLCLAKDKPLIESGTTGYLGQVTVIRKGETECYECQPKPTQKSYPICTIRSTPDKPVHCVVWAKELFRLLFGRAEDSMLYEDPAGDEPSAYMATVTARPEASADAITAYAAAVLVAQFETEVAKRIGMDVYKGAKRLPEAVAGGALRALAAEYAQAPSRVARKAGWDRDVWGVEESAREFSACLHDVYSSAALREHVGSMEFDKDDKIAMRFVTAACNLRSVVFHIPLQSYHDAKGIAGNIIAAIATTNAIIAGLQVLEALKIMRAAKPIREACNYVWCLREGTRKGLLLQPTALEPPSKGCFVCGTRTVDVHLDTAALTFGEFVSRVLKSRLGVNEPSVSVGSSLIYEEGEDAAQGLRANLPKRLRDLPGGGVTDGTSLSVEDFSQDLDVTVCVYHRVFDEEEVPDGFVVGGQMPVASAAKPSAEPPSAETGTNGAPAAAAAAAAAAVPAAAAAAAPTAQPAKRGREDGGSEEPPSKRAAATVATAVDTTGGDDDDDVICVGDD</sequence>
<keyword evidence="11 13" id="KW-0067">ATP-binding</keyword>
<dbReference type="FunFam" id="3.40.50.720:FF:000618">
    <property type="entry name" value="SUMO-activating enzyme subunit 2"/>
    <property type="match status" value="1"/>
</dbReference>
<dbReference type="InterPro" id="IPR019572">
    <property type="entry name" value="UBA_E1_SCCH"/>
</dbReference>
<dbReference type="InterPro" id="IPR033127">
    <property type="entry name" value="UBQ-activ_enz_E1_Cys_AS"/>
</dbReference>
<evidence type="ECO:0000256" key="8">
    <source>
        <dbReference type="ARBA" id="ARBA00022741"/>
    </source>
</evidence>
<evidence type="ECO:0000256" key="13">
    <source>
        <dbReference type="PIRNR" id="PIRNR039133"/>
    </source>
</evidence>
<evidence type="ECO:0000256" key="16">
    <source>
        <dbReference type="PIRSR" id="PIRSR039133-3"/>
    </source>
</evidence>
<feature type="binding site" evidence="16">
    <location>
        <position position="163"/>
    </location>
    <ligand>
        <name>Zn(2+)</name>
        <dbReference type="ChEBI" id="CHEBI:29105"/>
    </ligand>
</feature>
<dbReference type="UniPathway" id="UPA00143"/>
<accession>A0A835ZFD7</accession>
<dbReference type="Gene3D" id="1.10.10.2660">
    <property type="entry name" value="Ubiquitin-activating enzyme E1, SCCH domain"/>
    <property type="match status" value="1"/>
</dbReference>
<comment type="caution">
    <text evidence="22">The sequence shown here is derived from an EMBL/GenBank/DDBJ whole genome shotgun (WGS) entry which is preliminary data.</text>
</comment>
<organism evidence="22 23">
    <name type="scientific">Tribonema minus</name>
    <dbReference type="NCBI Taxonomy" id="303371"/>
    <lineage>
        <taxon>Eukaryota</taxon>
        <taxon>Sar</taxon>
        <taxon>Stramenopiles</taxon>
        <taxon>Ochrophyta</taxon>
        <taxon>PX clade</taxon>
        <taxon>Xanthophyceae</taxon>
        <taxon>Tribonematales</taxon>
        <taxon>Tribonemataceae</taxon>
        <taxon>Tribonema</taxon>
    </lineage>
</organism>
<comment type="pathway">
    <text evidence="2 13">Protein modification; protein sumoylation.</text>
</comment>
<feature type="domain" description="Ubiquitin-activating enzyme SCCH" evidence="20">
    <location>
        <begin position="314"/>
        <end position="366"/>
    </location>
</feature>
<keyword evidence="5" id="KW-0436">Ligase</keyword>
<dbReference type="PROSITE" id="PS51257">
    <property type="entry name" value="PROKAR_LIPOPROTEIN"/>
    <property type="match status" value="1"/>
</dbReference>
<gene>
    <name evidence="22" type="ORF">JKP88DRAFT_296719</name>
</gene>
<dbReference type="PROSITE" id="PS00865">
    <property type="entry name" value="UBIQUITIN_ACTIVAT_2"/>
    <property type="match status" value="1"/>
</dbReference>
<feature type="binding site" evidence="15">
    <location>
        <begin position="61"/>
        <end position="64"/>
    </location>
    <ligand>
        <name>ATP</name>
        <dbReference type="ChEBI" id="CHEBI:30616"/>
    </ligand>
</feature>
<keyword evidence="9 13" id="KW-0833">Ubl conjugation pathway</keyword>
<feature type="binding site" evidence="16">
    <location>
        <position position="436"/>
    </location>
    <ligand>
        <name>Zn(2+)</name>
        <dbReference type="ChEBI" id="CHEBI:29105"/>
    </ligand>
</feature>
<keyword evidence="6" id="KW-0808">Transferase</keyword>
<keyword evidence="23" id="KW-1185">Reference proteome</keyword>
<evidence type="ECO:0000256" key="5">
    <source>
        <dbReference type="ARBA" id="ARBA00022598"/>
    </source>
</evidence>
<feature type="binding site" evidence="16">
    <location>
        <position position="166"/>
    </location>
    <ligand>
        <name>Zn(2+)</name>
        <dbReference type="ChEBI" id="CHEBI:29105"/>
    </ligand>
</feature>
<feature type="binding site" evidence="15">
    <location>
        <position position="77"/>
    </location>
    <ligand>
        <name>ATP</name>
        <dbReference type="ChEBI" id="CHEBI:30616"/>
    </ligand>
</feature>
<keyword evidence="8 13" id="KW-0547">Nucleotide-binding</keyword>
<dbReference type="InterPro" id="IPR035985">
    <property type="entry name" value="Ubiquitin-activating_enz"/>
</dbReference>
<dbReference type="OrthoDB" id="10255449at2759"/>
<feature type="domain" description="Ubiquitin/SUMO-activating enzyme ubiquitin-like" evidence="21">
    <location>
        <begin position="444"/>
        <end position="529"/>
    </location>
</feature>
<dbReference type="PANTHER" id="PTHR10953:SF5">
    <property type="entry name" value="SUMO-ACTIVATING ENZYME SUBUNIT 2"/>
    <property type="match status" value="1"/>
</dbReference>
<dbReference type="InterPro" id="IPR028077">
    <property type="entry name" value="UAE_UbL_dom"/>
</dbReference>